<feature type="transmembrane region" description="Helical" evidence="1">
    <location>
        <begin position="159"/>
        <end position="180"/>
    </location>
</feature>
<evidence type="ECO:0008006" key="5">
    <source>
        <dbReference type="Google" id="ProtNLM"/>
    </source>
</evidence>
<reference evidence="3" key="1">
    <citation type="submission" date="2022-06" db="EMBL/GenBank/DDBJ databases">
        <authorList>
            <person name="Berger JAMES D."/>
            <person name="Berger JAMES D."/>
        </authorList>
    </citation>
    <scope>NUCLEOTIDE SEQUENCE [LARGE SCALE GENOMIC DNA]</scope>
</reference>
<dbReference type="AlphaFoldDB" id="A0AA85K0S4"/>
<keyword evidence="1" id="KW-0472">Membrane</keyword>
<dbReference type="Proteomes" id="UP000050795">
    <property type="component" value="Unassembled WGS sequence"/>
</dbReference>
<reference evidence="4" key="2">
    <citation type="submission" date="2023-11" db="UniProtKB">
        <authorList>
            <consortium name="WormBaseParasite"/>
        </authorList>
    </citation>
    <scope>IDENTIFICATION</scope>
</reference>
<evidence type="ECO:0000256" key="1">
    <source>
        <dbReference type="SAM" id="Phobius"/>
    </source>
</evidence>
<keyword evidence="2" id="KW-0732">Signal</keyword>
<feature type="chain" id="PRO_5041724396" description="Cation-dependent mannose-6-phosphate receptor" evidence="2">
    <location>
        <begin position="22"/>
        <end position="283"/>
    </location>
</feature>
<keyword evidence="1" id="KW-0812">Transmembrane</keyword>
<evidence type="ECO:0000256" key="2">
    <source>
        <dbReference type="SAM" id="SignalP"/>
    </source>
</evidence>
<dbReference type="WBParaSite" id="TREG1_58940.1">
    <property type="protein sequence ID" value="TREG1_58940.1"/>
    <property type="gene ID" value="TREG1_58940"/>
</dbReference>
<keyword evidence="1" id="KW-1133">Transmembrane helix</keyword>
<feature type="signal peptide" evidence="2">
    <location>
        <begin position="1"/>
        <end position="21"/>
    </location>
</feature>
<proteinExistence type="predicted"/>
<sequence>MTSGSLLLLYFSCLCICLINASEDNATQVKAVKNCNVTKSIAFLRGLSGILFSDKSDDKLDYYFSVCGFKTYGNTSMFINQTVISVGDDEISEIGSFANFSLSYKSDGYVLLFNDSVNAAKLVLGCGSLPAFHRVSNEGEEYYVFNLFHPSLCGIRESVMYTLIVVIICTSVLTIGYCLLSCLIKKCISGLTWYESIPYIDTFENINSRFKNYIVLHFHRRQTRLAEPVYVRVPSDSPEHSDSSGNNDNKKFGSLYADLTEEKQQLLASNTNEPQDDDVLLAL</sequence>
<organism evidence="3 4">
    <name type="scientific">Trichobilharzia regenti</name>
    <name type="common">Nasal bird schistosome</name>
    <dbReference type="NCBI Taxonomy" id="157069"/>
    <lineage>
        <taxon>Eukaryota</taxon>
        <taxon>Metazoa</taxon>
        <taxon>Spiralia</taxon>
        <taxon>Lophotrochozoa</taxon>
        <taxon>Platyhelminthes</taxon>
        <taxon>Trematoda</taxon>
        <taxon>Digenea</taxon>
        <taxon>Strigeidida</taxon>
        <taxon>Schistosomatoidea</taxon>
        <taxon>Schistosomatidae</taxon>
        <taxon>Trichobilharzia</taxon>
    </lineage>
</organism>
<accession>A0AA85K0S4</accession>
<protein>
    <recommendedName>
        <fullName evidence="5">Cation-dependent mannose-6-phosphate receptor</fullName>
    </recommendedName>
</protein>
<evidence type="ECO:0000313" key="4">
    <source>
        <dbReference type="WBParaSite" id="TREG1_58940.1"/>
    </source>
</evidence>
<evidence type="ECO:0000313" key="3">
    <source>
        <dbReference type="Proteomes" id="UP000050795"/>
    </source>
</evidence>
<keyword evidence="3" id="KW-1185">Reference proteome</keyword>
<name>A0AA85K0S4_TRIRE</name>